<evidence type="ECO:0000313" key="3">
    <source>
        <dbReference type="Proteomes" id="UP000051015"/>
    </source>
</evidence>
<dbReference type="RefSeq" id="WP_057876752.1">
    <property type="nucleotide sequence ID" value="NZ_AYZD01000033.1"/>
</dbReference>
<comment type="caution">
    <text evidence="2">The sequence shown here is derived from an EMBL/GenBank/DDBJ whole genome shotgun (WGS) entry which is preliminary data.</text>
</comment>
<dbReference type="AlphaFoldDB" id="A0A0R2CUE8"/>
<protein>
    <submittedName>
        <fullName evidence="2">Uncharacterized protein</fullName>
    </submittedName>
</protein>
<sequence length="64" mass="7759">MKKKEDTEINRDIEKRFKQEEKYVVDPVKEPHEKHFFTVFMSIVMVSVVFISIFYTFLSLWGGR</sequence>
<dbReference type="Proteomes" id="UP000051015">
    <property type="component" value="Unassembled WGS sequence"/>
</dbReference>
<dbReference type="EMBL" id="AYZD01000033">
    <property type="protein sequence ID" value="KRM95034.1"/>
    <property type="molecule type" value="Genomic_DNA"/>
</dbReference>
<accession>A0A0R2CUE8</accession>
<keyword evidence="1" id="KW-1133">Transmembrane helix</keyword>
<name>A0A0R2CUE8_9LACO</name>
<proteinExistence type="predicted"/>
<keyword evidence="3" id="KW-1185">Reference proteome</keyword>
<keyword evidence="1" id="KW-0472">Membrane</keyword>
<gene>
    <name evidence="2" type="ORF">FC19_GL002126</name>
</gene>
<feature type="transmembrane region" description="Helical" evidence="1">
    <location>
        <begin position="36"/>
        <end position="58"/>
    </location>
</feature>
<dbReference type="PATRIC" id="fig|1423725.3.peg.2187"/>
<dbReference type="STRING" id="1423725.FC19_GL002126"/>
<reference evidence="2 3" key="1">
    <citation type="journal article" date="2015" name="Genome Announc.">
        <title>Expanding the biotechnology potential of lactobacilli through comparative genomics of 213 strains and associated genera.</title>
        <authorList>
            <person name="Sun Z."/>
            <person name="Harris H.M."/>
            <person name="McCann A."/>
            <person name="Guo C."/>
            <person name="Argimon S."/>
            <person name="Zhang W."/>
            <person name="Yang X."/>
            <person name="Jeffery I.B."/>
            <person name="Cooney J.C."/>
            <person name="Kagawa T.F."/>
            <person name="Liu W."/>
            <person name="Song Y."/>
            <person name="Salvetti E."/>
            <person name="Wrobel A."/>
            <person name="Rasinkangas P."/>
            <person name="Parkhill J."/>
            <person name="Rea M.C."/>
            <person name="O'Sullivan O."/>
            <person name="Ritari J."/>
            <person name="Douillard F.P."/>
            <person name="Paul Ross R."/>
            <person name="Yang R."/>
            <person name="Briner A.E."/>
            <person name="Felis G.E."/>
            <person name="de Vos W.M."/>
            <person name="Barrangou R."/>
            <person name="Klaenhammer T.R."/>
            <person name="Caufield P.W."/>
            <person name="Cui Y."/>
            <person name="Zhang H."/>
            <person name="O'Toole P.W."/>
        </authorList>
    </citation>
    <scope>NUCLEOTIDE SEQUENCE [LARGE SCALE GENOMIC DNA]</scope>
    <source>
        <strain evidence="2 3">DSM 21051</strain>
    </source>
</reference>
<evidence type="ECO:0000256" key="1">
    <source>
        <dbReference type="SAM" id="Phobius"/>
    </source>
</evidence>
<organism evidence="2 3">
    <name type="scientific">Liquorilactobacillus aquaticus DSM 21051</name>
    <dbReference type="NCBI Taxonomy" id="1423725"/>
    <lineage>
        <taxon>Bacteria</taxon>
        <taxon>Bacillati</taxon>
        <taxon>Bacillota</taxon>
        <taxon>Bacilli</taxon>
        <taxon>Lactobacillales</taxon>
        <taxon>Lactobacillaceae</taxon>
        <taxon>Liquorilactobacillus</taxon>
    </lineage>
</organism>
<keyword evidence="1" id="KW-0812">Transmembrane</keyword>
<evidence type="ECO:0000313" key="2">
    <source>
        <dbReference type="EMBL" id="KRM95034.1"/>
    </source>
</evidence>